<gene>
    <name evidence="2" type="ORF">F442_07199</name>
</gene>
<proteinExistence type="predicted"/>
<dbReference type="Proteomes" id="UP000018948">
    <property type="component" value="Unassembled WGS sequence"/>
</dbReference>
<comment type="caution">
    <text evidence="2">The sequence shown here is derived from an EMBL/GenBank/DDBJ whole genome shotgun (WGS) entry which is preliminary data.</text>
</comment>
<accession>W2ZGS9</accession>
<evidence type="ECO:0000313" key="2">
    <source>
        <dbReference type="EMBL" id="ETP46582.1"/>
    </source>
</evidence>
<protein>
    <submittedName>
        <fullName evidence="2">Uncharacterized protein</fullName>
    </submittedName>
</protein>
<evidence type="ECO:0000313" key="3">
    <source>
        <dbReference type="Proteomes" id="UP000018948"/>
    </source>
</evidence>
<reference evidence="2 3" key="1">
    <citation type="submission" date="2013-11" db="EMBL/GenBank/DDBJ databases">
        <title>The Genome Sequence of Phytophthora parasitica P10297.</title>
        <authorList>
            <consortium name="The Broad Institute Genomics Platform"/>
            <person name="Russ C."/>
            <person name="Tyler B."/>
            <person name="Panabieres F."/>
            <person name="Shan W."/>
            <person name="Tripathy S."/>
            <person name="Grunwald N."/>
            <person name="Machado M."/>
            <person name="Johnson C.S."/>
            <person name="Walker B."/>
            <person name="Young S.K."/>
            <person name="Zeng Q."/>
            <person name="Gargeya S."/>
            <person name="Fitzgerald M."/>
            <person name="Haas B."/>
            <person name="Abouelleil A."/>
            <person name="Allen A.W."/>
            <person name="Alvarado L."/>
            <person name="Arachchi H.M."/>
            <person name="Berlin A.M."/>
            <person name="Chapman S.B."/>
            <person name="Gainer-Dewar J."/>
            <person name="Goldberg J."/>
            <person name="Griggs A."/>
            <person name="Gujja S."/>
            <person name="Hansen M."/>
            <person name="Howarth C."/>
            <person name="Imamovic A."/>
            <person name="Ireland A."/>
            <person name="Larimer J."/>
            <person name="McCowan C."/>
            <person name="Murphy C."/>
            <person name="Pearson M."/>
            <person name="Poon T.W."/>
            <person name="Priest M."/>
            <person name="Roberts A."/>
            <person name="Saif S."/>
            <person name="Shea T."/>
            <person name="Sisk P."/>
            <person name="Sykes S."/>
            <person name="Wortman J."/>
            <person name="Nusbaum C."/>
            <person name="Birren B."/>
        </authorList>
    </citation>
    <scope>NUCLEOTIDE SEQUENCE [LARGE SCALE GENOMIC DNA]</scope>
    <source>
        <strain evidence="2 3">P10297</strain>
    </source>
</reference>
<feature type="compositionally biased region" description="Basic residues" evidence="1">
    <location>
        <begin position="40"/>
        <end position="49"/>
    </location>
</feature>
<dbReference type="EMBL" id="ANIY01001483">
    <property type="protein sequence ID" value="ETP46582.1"/>
    <property type="molecule type" value="Genomic_DNA"/>
</dbReference>
<dbReference type="AlphaFoldDB" id="W2ZGS9"/>
<evidence type="ECO:0000256" key="1">
    <source>
        <dbReference type="SAM" id="MobiDB-lite"/>
    </source>
</evidence>
<name>W2ZGS9_PHYNI</name>
<sequence length="240" mass="27370">MPLLSDILDGLFDDHGAVIDTDYIGTEKECRVPATSRNEKNRKKHRCAKTSKLPYSTDLQRRRKAELKELRIQVQRLSAQLEHDDVVVGMKFIIQSQPIVTRPFFQIDTNEPILAELSSNLAWMQLQTGSIVPILGENPSVTFSTQGKNNERDETRIEITATTPLACTVRAAKPILWHYLTNEDTSNSFGFYVHETNTRQGWYTSCVIKVKMVQLAEVRSSHIRGNNEKVKHFTKRGVDN</sequence>
<feature type="region of interest" description="Disordered" evidence="1">
    <location>
        <begin position="34"/>
        <end position="53"/>
    </location>
</feature>
<organism evidence="2 3">
    <name type="scientific">Phytophthora nicotianae P10297</name>
    <dbReference type="NCBI Taxonomy" id="1317064"/>
    <lineage>
        <taxon>Eukaryota</taxon>
        <taxon>Sar</taxon>
        <taxon>Stramenopiles</taxon>
        <taxon>Oomycota</taxon>
        <taxon>Peronosporomycetes</taxon>
        <taxon>Peronosporales</taxon>
        <taxon>Peronosporaceae</taxon>
        <taxon>Phytophthora</taxon>
    </lineage>
</organism>